<dbReference type="PANTHER" id="PTHR45947">
    <property type="entry name" value="SULFOQUINOVOSYL TRANSFERASE SQD2"/>
    <property type="match status" value="1"/>
</dbReference>
<keyword evidence="4" id="KW-1185">Reference proteome</keyword>
<dbReference type="InterPro" id="IPR028098">
    <property type="entry name" value="Glyco_trans_4-like_N"/>
</dbReference>
<dbReference type="Pfam" id="PF13439">
    <property type="entry name" value="Glyco_transf_4"/>
    <property type="match status" value="1"/>
</dbReference>
<dbReference type="Pfam" id="PF00534">
    <property type="entry name" value="Glycos_transf_1"/>
    <property type="match status" value="1"/>
</dbReference>
<dbReference type="InterPro" id="IPR001296">
    <property type="entry name" value="Glyco_trans_1"/>
</dbReference>
<evidence type="ECO:0000259" key="2">
    <source>
        <dbReference type="Pfam" id="PF13439"/>
    </source>
</evidence>
<feature type="domain" description="Glycosyl transferase family 1" evidence="1">
    <location>
        <begin position="185"/>
        <end position="343"/>
    </location>
</feature>
<gene>
    <name evidence="3" type="ORF">FGI21_10670</name>
</gene>
<reference evidence="3 4" key="1">
    <citation type="submission" date="2019-06" db="EMBL/GenBank/DDBJ databases">
        <title>Complete genome of Dickeya zeae PL65.</title>
        <authorList>
            <person name="Boluk G."/>
            <person name="Arif M."/>
        </authorList>
    </citation>
    <scope>NUCLEOTIDE SEQUENCE [LARGE SCALE GENOMIC DNA]</scope>
    <source>
        <strain evidence="3 4">PL65</strain>
    </source>
</reference>
<sequence>MINVLHFYKTYHPDTFGGVEQVIYQLCEKGHKYNINAGVLSLSENEYLGEQTVGNHQAWKVKTDFEVASSPFSRSAFYKFKELSKKADVIHYHFPWPFMDVVDLLSNIDKPKVVSYHSDIIRQKYLLRVYQPLMNRFLGKIDRIVATSPNYVETSDVLKKYQSKVDVIPIGIDRMTYPPFSDSLAEKWRARLGDRYFLFVGKLRYYKGLDFLIEASLGAKYPIVIVGSGPEEDRLKKMASNSNNIHFLGELSEIDKMAVLRGCYCFVFPSHLRSEAFGVSLLEAAMEGKPLISCEIGTGTSYINIDKVTGLVVQPENPLMLRTAMDTLWDSPELSEAYGQAALERFSHMFTADQMAEKYSSIYQELTRM</sequence>
<dbReference type="SUPFAM" id="SSF53756">
    <property type="entry name" value="UDP-Glycosyltransferase/glycogen phosphorylase"/>
    <property type="match status" value="1"/>
</dbReference>
<feature type="domain" description="Glycosyltransferase subfamily 4-like N-terminal" evidence="2">
    <location>
        <begin position="16"/>
        <end position="173"/>
    </location>
</feature>
<name>A0ABX8W0R2_9GAMM</name>
<evidence type="ECO:0000313" key="3">
    <source>
        <dbReference type="EMBL" id="QYM92303.1"/>
    </source>
</evidence>
<dbReference type="PANTHER" id="PTHR45947:SF3">
    <property type="entry name" value="SULFOQUINOVOSYL TRANSFERASE SQD2"/>
    <property type="match status" value="1"/>
</dbReference>
<protein>
    <submittedName>
        <fullName evidence="3">Glycosyltransferase</fullName>
    </submittedName>
</protein>
<dbReference type="Proteomes" id="UP000824976">
    <property type="component" value="Chromosome"/>
</dbReference>
<evidence type="ECO:0000259" key="1">
    <source>
        <dbReference type="Pfam" id="PF00534"/>
    </source>
</evidence>
<dbReference type="EMBL" id="CP040817">
    <property type="protein sequence ID" value="QYM92303.1"/>
    <property type="molecule type" value="Genomic_DNA"/>
</dbReference>
<evidence type="ECO:0000313" key="4">
    <source>
        <dbReference type="Proteomes" id="UP000824976"/>
    </source>
</evidence>
<proteinExistence type="predicted"/>
<dbReference type="RefSeq" id="WP_309137465.1">
    <property type="nucleotide sequence ID" value="NZ_CP040817.1"/>
</dbReference>
<dbReference type="CDD" id="cd03795">
    <property type="entry name" value="GT4_WfcD-like"/>
    <property type="match status" value="1"/>
</dbReference>
<dbReference type="Gene3D" id="3.40.50.2000">
    <property type="entry name" value="Glycogen Phosphorylase B"/>
    <property type="match status" value="2"/>
</dbReference>
<dbReference type="InterPro" id="IPR050194">
    <property type="entry name" value="Glycosyltransferase_grp1"/>
</dbReference>
<accession>A0ABX8W0R2</accession>
<organism evidence="3 4">
    <name type="scientific">Dickeya zeae</name>
    <dbReference type="NCBI Taxonomy" id="204042"/>
    <lineage>
        <taxon>Bacteria</taxon>
        <taxon>Pseudomonadati</taxon>
        <taxon>Pseudomonadota</taxon>
        <taxon>Gammaproteobacteria</taxon>
        <taxon>Enterobacterales</taxon>
        <taxon>Pectobacteriaceae</taxon>
        <taxon>Dickeya</taxon>
    </lineage>
</organism>